<dbReference type="Gene3D" id="1.10.620.20">
    <property type="entry name" value="Ribonucleotide Reductase, subunit A"/>
    <property type="match status" value="1"/>
</dbReference>
<dbReference type="InterPro" id="IPR012348">
    <property type="entry name" value="RNR-like"/>
</dbReference>
<keyword evidence="4" id="KW-1185">Reference proteome</keyword>
<dbReference type="Pfam" id="PF04945">
    <property type="entry name" value="YHS"/>
    <property type="match status" value="1"/>
</dbReference>
<organism evidence="2 5">
    <name type="scientific">Cuniculiplasma divulgatum</name>
    <dbReference type="NCBI Taxonomy" id="1673428"/>
    <lineage>
        <taxon>Archaea</taxon>
        <taxon>Methanobacteriati</taxon>
        <taxon>Thermoplasmatota</taxon>
        <taxon>Thermoplasmata</taxon>
        <taxon>Thermoplasmatales</taxon>
        <taxon>Cuniculiplasmataceae</taxon>
        <taxon>Cuniculiplasma</taxon>
    </lineage>
</organism>
<evidence type="ECO:0000313" key="2">
    <source>
        <dbReference type="EMBL" id="SIM59660.1"/>
    </source>
</evidence>
<protein>
    <submittedName>
        <fullName evidence="2">YHS domain copper/silver-binding protein</fullName>
    </submittedName>
</protein>
<sequence>MAIDVICGMKVKEDTKFVSEFQGKKFYFCSESCKKEFDKNPLKHSR</sequence>
<dbReference type="STRING" id="1673428.CPM_0943"/>
<dbReference type="Proteomes" id="UP000195607">
    <property type="component" value="Chromosome I"/>
</dbReference>
<reference evidence="2 5" key="1">
    <citation type="submission" date="2016-04" db="EMBL/GenBank/DDBJ databases">
        <authorList>
            <person name="Evans L.H."/>
            <person name="Alamgir A."/>
            <person name="Owens N."/>
            <person name="Weber N.D."/>
            <person name="Virtaneva K."/>
            <person name="Barbian K."/>
            <person name="Babar A."/>
            <person name="Rosenke K."/>
        </authorList>
    </citation>
    <scope>NUCLEOTIDE SEQUENCE [LARGE SCALE GENOMIC DNA]</scope>
    <source>
        <strain evidence="2">S5</strain>
        <strain evidence="5">S5(T) (JCM 30642 \VKM B-2941)</strain>
    </source>
</reference>
<reference evidence="3" key="2">
    <citation type="submission" date="2016-06" db="EMBL/GenBank/DDBJ databases">
        <authorList>
            <person name="Olsen C.W."/>
            <person name="Carey S."/>
            <person name="Hinshaw L."/>
            <person name="Karasin A.I."/>
        </authorList>
    </citation>
    <scope>NUCLEOTIDE SEQUENCE [LARGE SCALE GENOMIC DNA]</scope>
    <source>
        <strain evidence="3">PM4</strain>
    </source>
</reference>
<dbReference type="InterPro" id="IPR009078">
    <property type="entry name" value="Ferritin-like_SF"/>
</dbReference>
<accession>A0A1N5UGB8</accession>
<dbReference type="OrthoDB" id="37898at2157"/>
<dbReference type="AlphaFoldDB" id="A0A1N5UGB8"/>
<dbReference type="InterPro" id="IPR011017">
    <property type="entry name" value="TRASH_dom"/>
</dbReference>
<evidence type="ECO:0000313" key="4">
    <source>
        <dbReference type="Proteomes" id="UP000187822"/>
    </source>
</evidence>
<dbReference type="GeneID" id="41588216"/>
<dbReference type="RefSeq" id="WP_077076208.1">
    <property type="nucleotide sequence ID" value="NZ_LT671858.1"/>
</dbReference>
<dbReference type="GO" id="GO:0016491">
    <property type="term" value="F:oxidoreductase activity"/>
    <property type="evidence" value="ECO:0007669"/>
    <property type="project" value="InterPro"/>
</dbReference>
<dbReference type="EMBL" id="LT671858">
    <property type="protein sequence ID" value="SIM59660.1"/>
    <property type="molecule type" value="Genomic_DNA"/>
</dbReference>
<evidence type="ECO:0000313" key="3">
    <source>
        <dbReference type="EMBL" id="SJK84785.1"/>
    </source>
</evidence>
<feature type="domain" description="TRASH" evidence="1">
    <location>
        <begin position="4"/>
        <end position="41"/>
    </location>
</feature>
<reference evidence="4" key="3">
    <citation type="submission" date="2016-06" db="EMBL/GenBank/DDBJ databases">
        <authorList>
            <person name="Toshchakov V.S."/>
        </authorList>
    </citation>
    <scope>NUCLEOTIDE SEQUENCE [LARGE SCALE GENOMIC DNA]</scope>
    <source>
        <strain>PM4 (JCM 30641</strain>
        <strain evidence="4">\VKM B-2940)</strain>
    </source>
</reference>
<dbReference type="Proteomes" id="UP000187822">
    <property type="component" value="Chromosome I"/>
</dbReference>
<dbReference type="KEGG" id="cdiv:CPM_0943"/>
<evidence type="ECO:0000313" key="5">
    <source>
        <dbReference type="Proteomes" id="UP000195607"/>
    </source>
</evidence>
<dbReference type="SMART" id="SM00746">
    <property type="entry name" value="TRASH"/>
    <property type="match status" value="1"/>
</dbReference>
<dbReference type="InterPro" id="IPR007029">
    <property type="entry name" value="YHS_dom"/>
</dbReference>
<proteinExistence type="predicted"/>
<dbReference type="EMBL" id="LT719092">
    <property type="protein sequence ID" value="SJK84785.1"/>
    <property type="molecule type" value="Genomic_DNA"/>
</dbReference>
<evidence type="ECO:0000259" key="1">
    <source>
        <dbReference type="SMART" id="SM00746"/>
    </source>
</evidence>
<gene>
    <name evidence="3" type="ORF">CPM_0943</name>
    <name evidence="2" type="ORF">CSP5_0947</name>
</gene>
<name>A0A1N5UGB8_9ARCH</name>
<dbReference type="SUPFAM" id="SSF47240">
    <property type="entry name" value="Ferritin-like"/>
    <property type="match status" value="1"/>
</dbReference>